<comment type="caution">
    <text evidence="2">The sequence shown here is derived from an EMBL/GenBank/DDBJ whole genome shotgun (WGS) entry which is preliminary data.</text>
</comment>
<protein>
    <submittedName>
        <fullName evidence="2">17543_t:CDS:1</fullName>
    </submittedName>
</protein>
<dbReference type="Proteomes" id="UP000789901">
    <property type="component" value="Unassembled WGS sequence"/>
</dbReference>
<feature type="region of interest" description="Disordered" evidence="1">
    <location>
        <begin position="47"/>
        <end position="72"/>
    </location>
</feature>
<proteinExistence type="predicted"/>
<evidence type="ECO:0000256" key="1">
    <source>
        <dbReference type="SAM" id="MobiDB-lite"/>
    </source>
</evidence>
<evidence type="ECO:0000313" key="3">
    <source>
        <dbReference type="Proteomes" id="UP000789901"/>
    </source>
</evidence>
<accession>A0ABN7WG29</accession>
<evidence type="ECO:0000313" key="2">
    <source>
        <dbReference type="EMBL" id="CAG8830126.1"/>
    </source>
</evidence>
<name>A0ABN7WG29_GIGMA</name>
<feature type="non-terminal residue" evidence="2">
    <location>
        <position position="1"/>
    </location>
</feature>
<reference evidence="2 3" key="1">
    <citation type="submission" date="2021-06" db="EMBL/GenBank/DDBJ databases">
        <authorList>
            <person name="Kallberg Y."/>
            <person name="Tangrot J."/>
            <person name="Rosling A."/>
        </authorList>
    </citation>
    <scope>NUCLEOTIDE SEQUENCE [LARGE SCALE GENOMIC DNA]</scope>
    <source>
        <strain evidence="2 3">120-4 pot B 10/14</strain>
    </source>
</reference>
<keyword evidence="3" id="KW-1185">Reference proteome</keyword>
<feature type="compositionally biased region" description="Basic and acidic residues" evidence="1">
    <location>
        <begin position="61"/>
        <end position="72"/>
    </location>
</feature>
<organism evidence="2 3">
    <name type="scientific">Gigaspora margarita</name>
    <dbReference type="NCBI Taxonomy" id="4874"/>
    <lineage>
        <taxon>Eukaryota</taxon>
        <taxon>Fungi</taxon>
        <taxon>Fungi incertae sedis</taxon>
        <taxon>Mucoromycota</taxon>
        <taxon>Glomeromycotina</taxon>
        <taxon>Glomeromycetes</taxon>
        <taxon>Diversisporales</taxon>
        <taxon>Gigasporaceae</taxon>
        <taxon>Gigaspora</taxon>
    </lineage>
</organism>
<feature type="region of interest" description="Disordered" evidence="1">
    <location>
        <begin position="1"/>
        <end position="23"/>
    </location>
</feature>
<gene>
    <name evidence="2" type="ORF">GMARGA_LOCUS30210</name>
</gene>
<sequence>KKYQNYSNFNKTKQQQDTYDSKNDRHAILKMTPLKLAEEALEWTTSMIRPEKMTPTTKKHWKDDPPVKEAMK</sequence>
<feature type="compositionally biased region" description="Polar residues" evidence="1">
    <location>
        <begin position="1"/>
        <end position="18"/>
    </location>
</feature>
<dbReference type="EMBL" id="CAJVQB010042127">
    <property type="protein sequence ID" value="CAG8830126.1"/>
    <property type="molecule type" value="Genomic_DNA"/>
</dbReference>